<dbReference type="Pfam" id="PF00939">
    <property type="entry name" value="Na_sulph_symp"/>
    <property type="match status" value="1"/>
</dbReference>
<dbReference type="PIRSF" id="PIRSF002457">
    <property type="entry name" value="DASS"/>
    <property type="match status" value="1"/>
</dbReference>
<dbReference type="NCBIfam" id="TIGR00785">
    <property type="entry name" value="dass"/>
    <property type="match status" value="1"/>
</dbReference>
<gene>
    <name evidence="7" type="primary">ybhI_1</name>
    <name evidence="7" type="ORF">SDC9_32033</name>
</gene>
<sequence>MEKNAMASSTGKMKEPSKDDESLFKKYGLVIALAVMAIIMLLPTPSGLSVAGQRIIGVLVFAVITWITEAVTYPVSATIIASLMLLSLGTAPALDKSSGAIGFAKAVSMTFSGLSSSGTILVGAALFLAAAMMQTNLDKRIALGILSKVGSKTNRIVTGMIFVGFVLAFFVPSTTARVGCIVPIVLGIISAFGMKNNSRFAALLMIATIHAASIWNIGIKTAAAQNMVAIGFIEKQLNGTITWIHWFIAAAPYAFIMSICLYFVCMKMLPPETKEVAGGDAAVKKAIEELGPMKVSEKKLLIIAITLLFFWVTEKVLHPIDTTTSTVIAVTIMFLPGIGIMTWKQAQEKISWGTLVLFGIGISLGSALLSTKAAAWLANQIVLGFGLASLSVFAVFAILAMFLIVIHVGFASATAVASSMIPIMIAVLKSLNIQGLNIIDITMLLQFVVSFGFILPVNSPQGILAFATDTFTAKDCIKVGLPITFIGYILLLIFANTYWKFLGIF</sequence>
<dbReference type="PANTHER" id="PTHR10283:SF82">
    <property type="entry name" value="SOLUTE CARRIER FAMILY 13 MEMBER 2"/>
    <property type="match status" value="1"/>
</dbReference>
<keyword evidence="5 6" id="KW-0472">Membrane</keyword>
<evidence type="ECO:0000256" key="3">
    <source>
        <dbReference type="ARBA" id="ARBA00022692"/>
    </source>
</evidence>
<dbReference type="GO" id="GO:0008514">
    <property type="term" value="F:organic anion transmembrane transporter activity"/>
    <property type="evidence" value="ECO:0007669"/>
    <property type="project" value="UniProtKB-ARBA"/>
</dbReference>
<evidence type="ECO:0000256" key="6">
    <source>
        <dbReference type="SAM" id="Phobius"/>
    </source>
</evidence>
<feature type="transmembrane region" description="Helical" evidence="6">
    <location>
        <begin position="23"/>
        <end position="42"/>
    </location>
</feature>
<feature type="transmembrane region" description="Helical" evidence="6">
    <location>
        <begin position="443"/>
        <end position="467"/>
    </location>
</feature>
<feature type="transmembrane region" description="Helical" evidence="6">
    <location>
        <begin position="350"/>
        <end position="369"/>
    </location>
</feature>
<comment type="similarity">
    <text evidence="2">Belongs to the SLC13A/DASS transporter (TC 2.A.47) family. DIT1 subfamily.</text>
</comment>
<feature type="transmembrane region" description="Helical" evidence="6">
    <location>
        <begin position="153"/>
        <end position="170"/>
    </location>
</feature>
<evidence type="ECO:0000256" key="1">
    <source>
        <dbReference type="ARBA" id="ARBA00004141"/>
    </source>
</evidence>
<evidence type="ECO:0000256" key="5">
    <source>
        <dbReference type="ARBA" id="ARBA00023136"/>
    </source>
</evidence>
<name>A0A644V4D0_9ZZZZ</name>
<reference evidence="7" key="1">
    <citation type="submission" date="2019-08" db="EMBL/GenBank/DDBJ databases">
        <authorList>
            <person name="Kucharzyk K."/>
            <person name="Murdoch R.W."/>
            <person name="Higgins S."/>
            <person name="Loffler F."/>
        </authorList>
    </citation>
    <scope>NUCLEOTIDE SEQUENCE</scope>
</reference>
<protein>
    <submittedName>
        <fullName evidence="7">Inner membrane protein YbhI</fullName>
    </submittedName>
</protein>
<dbReference type="GO" id="GO:1905039">
    <property type="term" value="P:carboxylic acid transmembrane transport"/>
    <property type="evidence" value="ECO:0007669"/>
    <property type="project" value="UniProtKB-ARBA"/>
</dbReference>
<feature type="transmembrane region" description="Helical" evidence="6">
    <location>
        <begin position="479"/>
        <end position="499"/>
    </location>
</feature>
<dbReference type="InterPro" id="IPR001898">
    <property type="entry name" value="SLC13A/DASS"/>
</dbReference>
<organism evidence="7">
    <name type="scientific">bioreactor metagenome</name>
    <dbReference type="NCBI Taxonomy" id="1076179"/>
    <lineage>
        <taxon>unclassified sequences</taxon>
        <taxon>metagenomes</taxon>
        <taxon>ecological metagenomes</taxon>
    </lineage>
</organism>
<dbReference type="InterPro" id="IPR030676">
    <property type="entry name" value="CitT-rel"/>
</dbReference>
<feature type="transmembrane region" description="Helical" evidence="6">
    <location>
        <begin position="323"/>
        <end position="343"/>
    </location>
</feature>
<evidence type="ECO:0000313" key="7">
    <source>
        <dbReference type="EMBL" id="MPL86057.1"/>
    </source>
</evidence>
<proteinExistence type="inferred from homology"/>
<keyword evidence="4 6" id="KW-1133">Transmembrane helix</keyword>
<dbReference type="GO" id="GO:0005886">
    <property type="term" value="C:plasma membrane"/>
    <property type="evidence" value="ECO:0007669"/>
    <property type="project" value="TreeGrafter"/>
</dbReference>
<feature type="transmembrane region" description="Helical" evidence="6">
    <location>
        <begin position="413"/>
        <end position="431"/>
    </location>
</feature>
<accession>A0A644V4D0</accession>
<feature type="transmembrane region" description="Helical" evidence="6">
    <location>
        <begin position="300"/>
        <end position="317"/>
    </location>
</feature>
<feature type="transmembrane region" description="Helical" evidence="6">
    <location>
        <begin position="176"/>
        <end position="193"/>
    </location>
</feature>
<evidence type="ECO:0000256" key="2">
    <source>
        <dbReference type="ARBA" id="ARBA00007349"/>
    </source>
</evidence>
<evidence type="ECO:0000256" key="4">
    <source>
        <dbReference type="ARBA" id="ARBA00022989"/>
    </source>
</evidence>
<dbReference type="AlphaFoldDB" id="A0A644V4D0"/>
<comment type="caution">
    <text evidence="7">The sequence shown here is derived from an EMBL/GenBank/DDBJ whole genome shotgun (WGS) entry which is preliminary data.</text>
</comment>
<comment type="subcellular location">
    <subcellularLocation>
        <location evidence="1">Membrane</location>
        <topology evidence="1">Multi-pass membrane protein</topology>
    </subcellularLocation>
</comment>
<dbReference type="PANTHER" id="PTHR10283">
    <property type="entry name" value="SOLUTE CARRIER FAMILY 13 MEMBER"/>
    <property type="match status" value="1"/>
</dbReference>
<feature type="transmembrane region" description="Helical" evidence="6">
    <location>
        <begin position="381"/>
        <end position="406"/>
    </location>
</feature>
<feature type="transmembrane region" description="Helical" evidence="6">
    <location>
        <begin position="200"/>
        <end position="223"/>
    </location>
</feature>
<feature type="transmembrane region" description="Helical" evidence="6">
    <location>
        <begin position="243"/>
        <end position="264"/>
    </location>
</feature>
<keyword evidence="3 6" id="KW-0812">Transmembrane</keyword>
<dbReference type="EMBL" id="VSSQ01000215">
    <property type="protein sequence ID" value="MPL86057.1"/>
    <property type="molecule type" value="Genomic_DNA"/>
</dbReference>
<feature type="transmembrane region" description="Helical" evidence="6">
    <location>
        <begin position="114"/>
        <end position="132"/>
    </location>
</feature>